<dbReference type="Proteomes" id="UP001151582">
    <property type="component" value="Unassembled WGS sequence"/>
</dbReference>
<keyword evidence="9" id="KW-1185">Reference proteome</keyword>
<dbReference type="PANTHER" id="PTHR39150:SF1">
    <property type="entry name" value="LARGE RIBOSOMAL SUBUNIT PROTEIN ML40"/>
    <property type="match status" value="1"/>
</dbReference>
<keyword evidence="4" id="KW-0689">Ribosomal protein</keyword>
<evidence type="ECO:0000256" key="6">
    <source>
        <dbReference type="ARBA" id="ARBA00023274"/>
    </source>
</evidence>
<protein>
    <recommendedName>
        <fullName evidence="7">Large ribosomal subunit protein mL40</fullName>
    </recommendedName>
</protein>
<sequence length="126" mass="14269">MIGATRLSNLTLRRGAHLARAPKKAATPYGAATHTSNDRRHDVIKKVLFDTPPRASPAMTDEDVERHAVIERAWQLFTQKAQAARDAVSKQKFARMQQAYEELRNTDYRLFLGAVHKNETLLFPKA</sequence>
<evidence type="ECO:0000256" key="4">
    <source>
        <dbReference type="ARBA" id="ARBA00022980"/>
    </source>
</evidence>
<gene>
    <name evidence="8" type="ORF">H4R34_005543</name>
</gene>
<proteinExistence type="inferred from homology"/>
<comment type="caution">
    <text evidence="8">The sequence shown here is derived from an EMBL/GenBank/DDBJ whole genome shotgun (WGS) entry which is preliminary data.</text>
</comment>
<dbReference type="AlphaFoldDB" id="A0A9W8AWU0"/>
<organism evidence="8 9">
    <name type="scientific">Dimargaris verticillata</name>
    <dbReference type="NCBI Taxonomy" id="2761393"/>
    <lineage>
        <taxon>Eukaryota</taxon>
        <taxon>Fungi</taxon>
        <taxon>Fungi incertae sedis</taxon>
        <taxon>Zoopagomycota</taxon>
        <taxon>Kickxellomycotina</taxon>
        <taxon>Dimargaritomycetes</taxon>
        <taxon>Dimargaritales</taxon>
        <taxon>Dimargaritaceae</taxon>
        <taxon>Dimargaris</taxon>
    </lineage>
</organism>
<evidence type="ECO:0000256" key="7">
    <source>
        <dbReference type="ARBA" id="ARBA00035192"/>
    </source>
</evidence>
<dbReference type="PANTHER" id="PTHR39150">
    <property type="entry name" value="54S RIBOSOMAL PROTEIN L28, MITOCHONDRIAL"/>
    <property type="match status" value="1"/>
</dbReference>
<dbReference type="InterPro" id="IPR042831">
    <property type="entry name" value="Ribosomal_mL40_fung"/>
</dbReference>
<comment type="similarity">
    <text evidence="2">Belongs to the mitochondrion-specific ribosomal protein mL40 family.</text>
</comment>
<reference evidence="8" key="1">
    <citation type="submission" date="2022-07" db="EMBL/GenBank/DDBJ databases">
        <title>Phylogenomic reconstructions and comparative analyses of Kickxellomycotina fungi.</title>
        <authorList>
            <person name="Reynolds N.K."/>
            <person name="Stajich J.E."/>
            <person name="Barry K."/>
            <person name="Grigoriev I.V."/>
            <person name="Crous P."/>
            <person name="Smith M.E."/>
        </authorList>
    </citation>
    <scope>NUCLEOTIDE SEQUENCE</scope>
    <source>
        <strain evidence="8">RSA 567</strain>
    </source>
</reference>
<evidence type="ECO:0000313" key="8">
    <source>
        <dbReference type="EMBL" id="KAJ1972043.1"/>
    </source>
</evidence>
<keyword evidence="6" id="KW-0687">Ribonucleoprotein</keyword>
<evidence type="ECO:0000313" key="9">
    <source>
        <dbReference type="Proteomes" id="UP001151582"/>
    </source>
</evidence>
<keyword evidence="5" id="KW-0496">Mitochondrion</keyword>
<dbReference type="InterPro" id="IPR019192">
    <property type="entry name" value="Ribosomal_mL40"/>
</dbReference>
<feature type="non-terminal residue" evidence="8">
    <location>
        <position position="126"/>
    </location>
</feature>
<comment type="subcellular location">
    <subcellularLocation>
        <location evidence="1">Mitochondrion</location>
    </subcellularLocation>
</comment>
<dbReference type="EMBL" id="JANBQB010001169">
    <property type="protein sequence ID" value="KAJ1972043.1"/>
    <property type="molecule type" value="Genomic_DNA"/>
</dbReference>
<dbReference type="GO" id="GO:0005739">
    <property type="term" value="C:mitochondrion"/>
    <property type="evidence" value="ECO:0007669"/>
    <property type="project" value="UniProtKB-SubCell"/>
</dbReference>
<dbReference type="GO" id="GO:0005840">
    <property type="term" value="C:ribosome"/>
    <property type="evidence" value="ECO:0007669"/>
    <property type="project" value="UniProtKB-KW"/>
</dbReference>
<name>A0A9W8AWU0_9FUNG</name>
<dbReference type="OrthoDB" id="2098203at2759"/>
<dbReference type="GO" id="GO:0032543">
    <property type="term" value="P:mitochondrial translation"/>
    <property type="evidence" value="ECO:0007669"/>
    <property type="project" value="InterPro"/>
</dbReference>
<evidence type="ECO:0000256" key="2">
    <source>
        <dbReference type="ARBA" id="ARBA00009360"/>
    </source>
</evidence>
<accession>A0A9W8AWU0</accession>
<dbReference type="GO" id="GO:1990904">
    <property type="term" value="C:ribonucleoprotein complex"/>
    <property type="evidence" value="ECO:0007669"/>
    <property type="project" value="UniProtKB-KW"/>
</dbReference>
<dbReference type="Gene3D" id="6.10.250.3440">
    <property type="match status" value="1"/>
</dbReference>
<evidence type="ECO:0000256" key="1">
    <source>
        <dbReference type="ARBA" id="ARBA00004173"/>
    </source>
</evidence>
<dbReference type="Pfam" id="PF09812">
    <property type="entry name" value="MRP-L28"/>
    <property type="match status" value="1"/>
</dbReference>
<keyword evidence="3" id="KW-0809">Transit peptide</keyword>
<evidence type="ECO:0000256" key="3">
    <source>
        <dbReference type="ARBA" id="ARBA00022946"/>
    </source>
</evidence>
<dbReference type="GO" id="GO:0003735">
    <property type="term" value="F:structural constituent of ribosome"/>
    <property type="evidence" value="ECO:0007669"/>
    <property type="project" value="InterPro"/>
</dbReference>
<evidence type="ECO:0000256" key="5">
    <source>
        <dbReference type="ARBA" id="ARBA00023128"/>
    </source>
</evidence>